<dbReference type="PANTHER" id="PTHR45903:SF1">
    <property type="entry name" value="GLUTAMATE-RICH WD REPEAT-CONTAINING PROTEIN 1"/>
    <property type="match status" value="1"/>
</dbReference>
<dbReference type="OrthoDB" id="2161379at2759"/>
<dbReference type="Pfam" id="PF00400">
    <property type="entry name" value="WD40"/>
    <property type="match status" value="3"/>
</dbReference>
<reference evidence="6" key="1">
    <citation type="submission" date="2016-10" db="EMBL/GenBank/DDBJ databases">
        <authorList>
            <person name="Benchimol M."/>
            <person name="Almeida L.G."/>
            <person name="Vasconcelos A.T."/>
            <person name="Perreira-Neves A."/>
            <person name="Rosa I.A."/>
            <person name="Tasca T."/>
            <person name="Bogo M.R."/>
            <person name="de Souza W."/>
        </authorList>
    </citation>
    <scope>NUCLEOTIDE SEQUENCE [LARGE SCALE GENOMIC DNA]</scope>
    <source>
        <strain evidence="6">K</strain>
    </source>
</reference>
<proteinExistence type="predicted"/>
<evidence type="ECO:0000313" key="6">
    <source>
        <dbReference type="EMBL" id="OHS99066.1"/>
    </source>
</evidence>
<feature type="repeat" description="WD" evidence="3">
    <location>
        <begin position="288"/>
        <end position="323"/>
    </location>
</feature>
<dbReference type="InterPro" id="IPR015943">
    <property type="entry name" value="WD40/YVTN_repeat-like_dom_sf"/>
</dbReference>
<comment type="caution">
    <text evidence="6">The sequence shown here is derived from an EMBL/GenBank/DDBJ whole genome shotgun (WGS) entry which is preliminary data.</text>
</comment>
<evidence type="ECO:0000256" key="4">
    <source>
        <dbReference type="SAM" id="MobiDB-lite"/>
    </source>
</evidence>
<feature type="repeat" description="WD" evidence="3">
    <location>
        <begin position="240"/>
        <end position="282"/>
    </location>
</feature>
<evidence type="ECO:0000259" key="5">
    <source>
        <dbReference type="Pfam" id="PF12265"/>
    </source>
</evidence>
<dbReference type="GeneID" id="94829115"/>
<dbReference type="InterPro" id="IPR051972">
    <property type="entry name" value="Glutamate-rich_WD_repeat"/>
</dbReference>
<dbReference type="InterPro" id="IPR001680">
    <property type="entry name" value="WD40_rpt"/>
</dbReference>
<dbReference type="GO" id="GO:0042254">
    <property type="term" value="P:ribosome biogenesis"/>
    <property type="evidence" value="ECO:0007669"/>
    <property type="project" value="TreeGrafter"/>
</dbReference>
<dbReference type="PROSITE" id="PS50294">
    <property type="entry name" value="WD_REPEATS_REGION"/>
    <property type="match status" value="1"/>
</dbReference>
<evidence type="ECO:0000256" key="2">
    <source>
        <dbReference type="ARBA" id="ARBA00022737"/>
    </source>
</evidence>
<evidence type="ECO:0000256" key="1">
    <source>
        <dbReference type="ARBA" id="ARBA00022574"/>
    </source>
</evidence>
<accession>A0A1J4JIV1</accession>
<dbReference type="PANTHER" id="PTHR45903">
    <property type="entry name" value="GLUTAMATE-RICH WD REPEAT-CONTAINING PROTEIN 1"/>
    <property type="match status" value="1"/>
</dbReference>
<dbReference type="PROSITE" id="PS50082">
    <property type="entry name" value="WD_REPEATS_2"/>
    <property type="match status" value="2"/>
</dbReference>
<sequence>MDGSDEEFGFTNSIYRQYFQMNFEWPCLSFDVLRDELGANRVHFPHTAYFVAATQADSEDENQLLVTKISEMQCTKFDDEIDDESKLVDAKVRACGNFHPAAANRVRSMPQQSNIVATWSDQGVVLIWDVSAAIQASGTDSGQGAVQLLSECPNDCEGFGLAWSKVSKGILAVGNNDGKIGLWSELSGGFVNQSLFDAHTDSVEDIIFSPTDDGVFASCMCGGFIAIWDSRDLSVPVAKFQAYQCDCNVIDWNPNQTNLLVSGSDEGVISIWDLRAVSQANPSPIGTIEYHTDAITSIEWNPHDESEFAVSSADGRVTIWDLSVEALDPDEKEEGIPDQMMFEHVHEDPKELHYHPQIPSMIAVTGATFDVFIPDIEGDAGDEAQPPEGYVPQPAEEE</sequence>
<dbReference type="RefSeq" id="XP_068352203.1">
    <property type="nucleotide sequence ID" value="XM_068494411.1"/>
</dbReference>
<dbReference type="Gene3D" id="2.130.10.10">
    <property type="entry name" value="YVTN repeat-like/Quinoprotein amine dehydrogenase"/>
    <property type="match status" value="1"/>
</dbReference>
<dbReference type="Pfam" id="PF12265">
    <property type="entry name" value="CAF1C_H4-bd"/>
    <property type="match status" value="1"/>
</dbReference>
<feature type="region of interest" description="Disordered" evidence="4">
    <location>
        <begin position="377"/>
        <end position="398"/>
    </location>
</feature>
<organism evidence="6 7">
    <name type="scientific">Tritrichomonas foetus</name>
    <dbReference type="NCBI Taxonomy" id="1144522"/>
    <lineage>
        <taxon>Eukaryota</taxon>
        <taxon>Metamonada</taxon>
        <taxon>Parabasalia</taxon>
        <taxon>Tritrichomonadida</taxon>
        <taxon>Tritrichomonadidae</taxon>
        <taxon>Tritrichomonas</taxon>
    </lineage>
</organism>
<dbReference type="EMBL" id="MLAK01001026">
    <property type="protein sequence ID" value="OHS99066.1"/>
    <property type="molecule type" value="Genomic_DNA"/>
</dbReference>
<gene>
    <name evidence="6" type="ORF">TRFO_08637</name>
</gene>
<keyword evidence="2" id="KW-0677">Repeat</keyword>
<dbReference type="SMART" id="SM00320">
    <property type="entry name" value="WD40"/>
    <property type="match status" value="5"/>
</dbReference>
<dbReference type="SUPFAM" id="SSF50978">
    <property type="entry name" value="WD40 repeat-like"/>
    <property type="match status" value="1"/>
</dbReference>
<name>A0A1J4JIV1_9EUKA</name>
<dbReference type="InterPro" id="IPR036322">
    <property type="entry name" value="WD40_repeat_dom_sf"/>
</dbReference>
<keyword evidence="7" id="KW-1185">Reference proteome</keyword>
<dbReference type="VEuPathDB" id="TrichDB:TRFO_08637"/>
<dbReference type="Proteomes" id="UP000179807">
    <property type="component" value="Unassembled WGS sequence"/>
</dbReference>
<dbReference type="InterPro" id="IPR022052">
    <property type="entry name" value="Histone-bd_RBBP4-like_N"/>
</dbReference>
<evidence type="ECO:0000313" key="7">
    <source>
        <dbReference type="Proteomes" id="UP000179807"/>
    </source>
</evidence>
<protein>
    <submittedName>
        <fullName evidence="6">Ribosome assembly protein RRB1</fullName>
    </submittedName>
</protein>
<evidence type="ECO:0000256" key="3">
    <source>
        <dbReference type="PROSITE-ProRule" id="PRU00221"/>
    </source>
</evidence>
<feature type="domain" description="Histone-binding protein RBBP4-like N-terminal" evidence="5">
    <location>
        <begin position="13"/>
        <end position="72"/>
    </location>
</feature>
<dbReference type="GO" id="GO:0005730">
    <property type="term" value="C:nucleolus"/>
    <property type="evidence" value="ECO:0007669"/>
    <property type="project" value="TreeGrafter"/>
</dbReference>
<dbReference type="AlphaFoldDB" id="A0A1J4JIV1"/>
<keyword evidence="1 3" id="KW-0853">WD repeat</keyword>